<dbReference type="PATRIC" id="fig|1653479.3.peg.5091"/>
<name>A0A143QTU9_RHOFA</name>
<evidence type="ECO:0000256" key="1">
    <source>
        <dbReference type="SAM" id="MobiDB-lite"/>
    </source>
</evidence>
<gene>
    <name evidence="2" type="ORF">A3Q41_05023</name>
</gene>
<sequence>MSEGKSVWRRSRQSNEDGGRQNRHVVKLTDEQELAAQARAKVAGVTVSRLLADSALSEQRALIAHEDLAQLFALTNHVAAVGRNLNQLAKAANATGELEPETAAAIESVMRLFDRLHTIRVELAGR</sequence>
<organism evidence="2 3">
    <name type="scientific">Rhodococcoides fascians</name>
    <name type="common">Rhodococcus fascians</name>
    <dbReference type="NCBI Taxonomy" id="1828"/>
    <lineage>
        <taxon>Bacteria</taxon>
        <taxon>Bacillati</taxon>
        <taxon>Actinomycetota</taxon>
        <taxon>Actinomycetes</taxon>
        <taxon>Mycobacteriales</taxon>
        <taxon>Nocardiaceae</taxon>
        <taxon>Rhodococcoides</taxon>
    </lineage>
</organism>
<dbReference type="Pfam" id="PF21983">
    <property type="entry name" value="NikA-like"/>
    <property type="match status" value="1"/>
</dbReference>
<evidence type="ECO:0000313" key="3">
    <source>
        <dbReference type="Proteomes" id="UP000076038"/>
    </source>
</evidence>
<keyword evidence="2" id="KW-0614">Plasmid</keyword>
<protein>
    <submittedName>
        <fullName evidence="2">Uncharacterized protein</fullName>
    </submittedName>
</protein>
<dbReference type="InterPro" id="IPR053842">
    <property type="entry name" value="NikA-like"/>
</dbReference>
<dbReference type="EMBL" id="CP015221">
    <property type="protein sequence ID" value="AMY26278.1"/>
    <property type="molecule type" value="Genomic_DNA"/>
</dbReference>
<reference evidence="2 3" key="1">
    <citation type="journal article" date="2016" name="Genome Announc.">
        <title>Complete Genome and Plasmid Sequences for Rhodococcus fascians D188 and Draft Sequences for Rhodococcus Isolates PBTS 1 and PBTS 2.</title>
        <authorList>
            <person name="Stamler R.A."/>
            <person name="Vereecke D."/>
            <person name="Zhang Y."/>
            <person name="Schilkey F."/>
            <person name="Devitt N."/>
            <person name="Randall J.J."/>
        </authorList>
    </citation>
    <scope>NUCLEOTIDE SEQUENCE [LARGE SCALE GENOMIC DNA]</scope>
    <source>
        <strain evidence="2 3">PBTS2</strain>
        <plasmid evidence="2">unnamed1</plasmid>
    </source>
</reference>
<proteinExistence type="predicted"/>
<geneLocation type="plasmid" evidence="2 3">
    <name>unnamed1</name>
</geneLocation>
<accession>A0A143QTU9</accession>
<feature type="region of interest" description="Disordered" evidence="1">
    <location>
        <begin position="1"/>
        <end position="24"/>
    </location>
</feature>
<dbReference type="OrthoDB" id="3636113at2"/>
<dbReference type="AlphaFoldDB" id="A0A143QTU9"/>
<reference evidence="3" key="2">
    <citation type="submission" date="2016-04" db="EMBL/GenBank/DDBJ databases">
        <title>Complete Genome and Plasmid Sequences for Rhodococcus fascians D188 and Draft Sequences for Rhodococcus spp. Isolates PBTS 1 and PBTS 2.</title>
        <authorList>
            <person name="Stamer R."/>
            <person name="Vereecke D."/>
            <person name="Zhang Y."/>
            <person name="Schilkey F."/>
            <person name="Devitt N."/>
            <person name="Randall J."/>
        </authorList>
    </citation>
    <scope>NUCLEOTIDE SEQUENCE [LARGE SCALE GENOMIC DNA]</scope>
    <source>
        <strain evidence="3">PBTS2</strain>
        <plasmid evidence="3">unnamed1</plasmid>
    </source>
</reference>
<keyword evidence="3" id="KW-1185">Reference proteome</keyword>
<dbReference type="Proteomes" id="UP000076038">
    <property type="component" value="Plasmid unnamed1"/>
</dbReference>
<dbReference type="RefSeq" id="WP_157889901.1">
    <property type="nucleotide sequence ID" value="NZ_CP015221.1"/>
</dbReference>
<evidence type="ECO:0000313" key="2">
    <source>
        <dbReference type="EMBL" id="AMY26278.1"/>
    </source>
</evidence>
<dbReference type="KEGG" id="rhs:A3Q41_05023"/>